<dbReference type="AlphaFoldDB" id="A0A212QMZ8"/>
<organism evidence="1 2">
    <name type="scientific">Arboricoccus pini</name>
    <dbReference type="NCBI Taxonomy" id="1963835"/>
    <lineage>
        <taxon>Bacteria</taxon>
        <taxon>Pseudomonadati</taxon>
        <taxon>Pseudomonadota</taxon>
        <taxon>Alphaproteobacteria</taxon>
        <taxon>Geminicoccales</taxon>
        <taxon>Geminicoccaceae</taxon>
        <taxon>Arboricoccus</taxon>
    </lineage>
</organism>
<reference evidence="1 2" key="1">
    <citation type="submission" date="2017-06" db="EMBL/GenBank/DDBJ databases">
        <authorList>
            <person name="Kim H.J."/>
            <person name="Triplett B.A."/>
        </authorList>
    </citation>
    <scope>NUCLEOTIDE SEQUENCE [LARGE SCALE GENOMIC DNA]</scope>
    <source>
        <strain evidence="1 2">B29T1</strain>
    </source>
</reference>
<dbReference type="RefSeq" id="WP_088559901.1">
    <property type="nucleotide sequence ID" value="NZ_FYEH01000002.1"/>
</dbReference>
<gene>
    <name evidence="1" type="ORF">SAMN07250955_1025</name>
</gene>
<dbReference type="EMBL" id="FYEH01000002">
    <property type="protein sequence ID" value="SNB60608.1"/>
    <property type="molecule type" value="Genomic_DNA"/>
</dbReference>
<accession>A0A212QMZ8</accession>
<evidence type="ECO:0000313" key="1">
    <source>
        <dbReference type="EMBL" id="SNB60608.1"/>
    </source>
</evidence>
<protein>
    <submittedName>
        <fullName evidence="1">Uncharacterized protein</fullName>
    </submittedName>
</protein>
<sequence length="90" mass="9891">MSNPPEDVRLVSLENLRRGLGEILGRDSLIFRRFERAFIDNSPDLLDAAVAALKLYPAPTQAAVDDLLVSWLFGANALPETPDTLLNSRA</sequence>
<proteinExistence type="predicted"/>
<keyword evidence="2" id="KW-1185">Reference proteome</keyword>
<evidence type="ECO:0000313" key="2">
    <source>
        <dbReference type="Proteomes" id="UP000197065"/>
    </source>
</evidence>
<name>A0A212QMZ8_9PROT</name>
<dbReference type="Proteomes" id="UP000197065">
    <property type="component" value="Unassembled WGS sequence"/>
</dbReference>